<keyword evidence="3" id="KW-0862">Zinc</keyword>
<evidence type="ECO:0000256" key="4">
    <source>
        <dbReference type="PROSITE-ProRule" id="PRU00325"/>
    </source>
</evidence>
<organism evidence="7 8">
    <name type="scientific">Arabidopsis thaliana</name>
    <name type="common">Mouse-ear cress</name>
    <dbReference type="NCBI Taxonomy" id="3702"/>
    <lineage>
        <taxon>Eukaryota</taxon>
        <taxon>Viridiplantae</taxon>
        <taxon>Streptophyta</taxon>
        <taxon>Embryophyta</taxon>
        <taxon>Tracheophyta</taxon>
        <taxon>Spermatophyta</taxon>
        <taxon>Magnoliopsida</taxon>
        <taxon>eudicotyledons</taxon>
        <taxon>Gunneridae</taxon>
        <taxon>Pentapetalae</taxon>
        <taxon>rosids</taxon>
        <taxon>malvids</taxon>
        <taxon>Brassicales</taxon>
        <taxon>Brassicaceae</taxon>
        <taxon>Camelineae</taxon>
        <taxon>Arabidopsis</taxon>
    </lineage>
</organism>
<dbReference type="PANTHER" id="PTHR31973:SF187">
    <property type="entry name" value="MUTATOR TRANSPOSASE MUDRA PROTEIN"/>
    <property type="match status" value="1"/>
</dbReference>
<feature type="region of interest" description="Disordered" evidence="5">
    <location>
        <begin position="151"/>
        <end position="176"/>
    </location>
</feature>
<keyword evidence="2 4" id="KW-0863">Zinc-finger</keyword>
<proteinExistence type="predicted"/>
<dbReference type="InterPro" id="IPR007527">
    <property type="entry name" value="Znf_SWIM"/>
</dbReference>
<dbReference type="GO" id="GO:0008270">
    <property type="term" value="F:zinc ion binding"/>
    <property type="evidence" value="ECO:0007669"/>
    <property type="project" value="UniProtKB-KW"/>
</dbReference>
<evidence type="ECO:0000313" key="7">
    <source>
        <dbReference type="EMBL" id="CAD5324721.1"/>
    </source>
</evidence>
<gene>
    <name evidence="7" type="ORF">AT9943_LOCUS12603</name>
</gene>
<evidence type="ECO:0000256" key="1">
    <source>
        <dbReference type="ARBA" id="ARBA00022723"/>
    </source>
</evidence>
<dbReference type="PROSITE" id="PS50966">
    <property type="entry name" value="ZF_SWIM"/>
    <property type="match status" value="1"/>
</dbReference>
<evidence type="ECO:0000256" key="3">
    <source>
        <dbReference type="ARBA" id="ARBA00022833"/>
    </source>
</evidence>
<feature type="compositionally biased region" description="Basic and acidic residues" evidence="5">
    <location>
        <begin position="160"/>
        <end position="174"/>
    </location>
</feature>
<evidence type="ECO:0000313" key="8">
    <source>
        <dbReference type="Proteomes" id="UP000516314"/>
    </source>
</evidence>
<dbReference type="AlphaFoldDB" id="A0A7G2ESA3"/>
<dbReference type="Proteomes" id="UP000516314">
    <property type="component" value="Chromosome 3"/>
</dbReference>
<protein>
    <submittedName>
        <fullName evidence="7">(thale cress) hypothetical protein</fullName>
    </submittedName>
</protein>
<dbReference type="InterPro" id="IPR006564">
    <property type="entry name" value="Znf_PMZ"/>
</dbReference>
<dbReference type="Pfam" id="PF04434">
    <property type="entry name" value="SWIM"/>
    <property type="match status" value="1"/>
</dbReference>
<feature type="domain" description="SWIM-type" evidence="6">
    <location>
        <begin position="407"/>
        <end position="439"/>
    </location>
</feature>
<evidence type="ECO:0000256" key="2">
    <source>
        <dbReference type="ARBA" id="ARBA00022771"/>
    </source>
</evidence>
<evidence type="ECO:0000259" key="6">
    <source>
        <dbReference type="PROSITE" id="PS50966"/>
    </source>
</evidence>
<dbReference type="EMBL" id="LR881468">
    <property type="protein sequence ID" value="CAD5324721.1"/>
    <property type="molecule type" value="Genomic_DNA"/>
</dbReference>
<sequence>MLSMAVMDEVKLSYQWPKWMMGPYWTRANSIYIVDDEDMTLFMAIRADLDEVHLRVKVIHGGVGKSVNYSTSHLDLGGMTAEEISDNYWNSAETRSIWDSALTRLLTRNVGVVNGSASDLQPRVNETVEGPRRINVNAGIRIEEPIDATPLRASVPKPSVDGDKRKASAKEKGKGQVIESTLPLPVLTTGLPKMTLGGQQMGAAEATAGTKTARALDYEGDVIFMGSTPPAWTQEATSTSKRQQVIGKLMRTPYVGVGRGPRPNELRKMLRQEFSLNVSRKIAMDNTMGSAMGSFALIQPYFKLLMATNPNSIPALETETDNLGVICFMYLFFASNASIKGYAYMIKVVVIDGTHLRGRYGAQMEDNILPPKVNDMVIENFEKGAGYGILKIGDGLYEVRDMVNCGYAVNLWERTCTCRQFQLLTIPCSHAIAAAIREGVRVNSMVGRKSSKRCTRCRSVGHNRATCKGPMTDEGECKFFGGGKTDG</sequence>
<name>A0A7G2ESA3_ARATH</name>
<evidence type="ECO:0000256" key="5">
    <source>
        <dbReference type="SAM" id="MobiDB-lite"/>
    </source>
</evidence>
<accession>A0A7G2ESA3</accession>
<reference evidence="7 8" key="1">
    <citation type="submission" date="2020-09" db="EMBL/GenBank/DDBJ databases">
        <authorList>
            <person name="Ashkenazy H."/>
        </authorList>
    </citation>
    <scope>NUCLEOTIDE SEQUENCE [LARGE SCALE GENOMIC DNA]</scope>
    <source>
        <strain evidence="8">cv. Cdm-0</strain>
    </source>
</reference>
<keyword evidence="1" id="KW-0479">Metal-binding</keyword>
<dbReference type="PANTHER" id="PTHR31973">
    <property type="entry name" value="POLYPROTEIN, PUTATIVE-RELATED"/>
    <property type="match status" value="1"/>
</dbReference>
<dbReference type="SMART" id="SM00575">
    <property type="entry name" value="ZnF_PMZ"/>
    <property type="match status" value="1"/>
</dbReference>